<evidence type="ECO:0000256" key="5">
    <source>
        <dbReference type="ARBA" id="ARBA00023231"/>
    </source>
</evidence>
<keyword evidence="5 6" id="KW-0535">Nitrogen fixation</keyword>
<gene>
    <name evidence="9" type="primary">nifK</name>
    <name evidence="9" type="ORF">MAMT_02098</name>
</gene>
<dbReference type="GO" id="GO:0065003">
    <property type="term" value="P:protein-containing complex assembly"/>
    <property type="evidence" value="ECO:0007669"/>
    <property type="project" value="InterPro"/>
</dbReference>
<comment type="function">
    <text evidence="1">This protein may play a role in the biosynthesis of the prosthetic group of nitrogenase (FeMo cofactor).</text>
</comment>
<evidence type="ECO:0000256" key="7">
    <source>
        <dbReference type="SAM" id="MobiDB-lite"/>
    </source>
</evidence>
<comment type="similarity">
    <text evidence="3 6">Belongs to the NifD/NifK/NifE/NifN family.</text>
</comment>
<comment type="pathway">
    <text evidence="2">Cofactor biosynthesis; Fe-Mo cofactor biosynthesis.</text>
</comment>
<dbReference type="InterPro" id="IPR000318">
    <property type="entry name" value="Nase_comp1_CS"/>
</dbReference>
<keyword evidence="9" id="KW-0560">Oxidoreductase</keyword>
<evidence type="ECO:0000256" key="4">
    <source>
        <dbReference type="ARBA" id="ARBA00013282"/>
    </source>
</evidence>
<sequence length="444" mass="48918">MSQPIGGALAFMGLHGCMPVLHGSQGCTAFGLVLFVRHFREMIPLQTTAMNEVTTILGGMENIEQALLNIAQRAKPQVVGICSTGLTETKGEDIVGYLKLIRQRRPELADLPVVYVSTPDFKGAFQDGWGKTIAQIVEELVVPATTRNEDQINLLAGSHLTPGDLEEIRQIVESFGFRPILLPDLSGSLDGHIPEDFTPTTLGGTRLEEIRAMGSSRATIALGEQMRGAALALEMKCGVPHMLVDRLMGLRSVDRFFRLLAELSGRPVPQIYRRQRSQLVDAMLDSHFFLGGVKVAIGAEPDLLQNVGHWLAELGCKLEAAVSTTESIVFSDLPVERVRIGDLEDLEREALGCQLLLTHSHGRQMAARLQIPFYRIGLPIFDRLGAAHQLLVGYRGSRNFLFDVANLLIAAREEEEEYHRLPERRSHAEEARACQCQGEERSAG</sequence>
<evidence type="ECO:0000256" key="1">
    <source>
        <dbReference type="ARBA" id="ARBA00003171"/>
    </source>
</evidence>
<organism evidence="9 10">
    <name type="scientific">Methylacidimicrobium tartarophylax</name>
    <dbReference type="NCBI Taxonomy" id="1041768"/>
    <lineage>
        <taxon>Bacteria</taxon>
        <taxon>Pseudomonadati</taxon>
        <taxon>Verrucomicrobiota</taxon>
        <taxon>Methylacidimicrobium</taxon>
    </lineage>
</organism>
<evidence type="ECO:0000259" key="8">
    <source>
        <dbReference type="Pfam" id="PF00148"/>
    </source>
</evidence>
<name>A0A5E6MF26_9BACT</name>
<dbReference type="NCBIfam" id="TIGR01285">
    <property type="entry name" value="nifN"/>
    <property type="match status" value="1"/>
</dbReference>
<dbReference type="CDD" id="cd01966">
    <property type="entry name" value="Nitrogenase_NifN_1"/>
    <property type="match status" value="1"/>
</dbReference>
<accession>A0A5E6MF26</accession>
<feature type="domain" description="Nitrogenase/oxidoreductase component 1" evidence="8">
    <location>
        <begin position="2"/>
        <end position="408"/>
    </location>
</feature>
<evidence type="ECO:0000256" key="6">
    <source>
        <dbReference type="RuleBase" id="RU004021"/>
    </source>
</evidence>
<dbReference type="AlphaFoldDB" id="A0A5E6MF26"/>
<dbReference type="Gene3D" id="3.40.50.1980">
    <property type="entry name" value="Nitrogenase molybdenum iron protein domain"/>
    <property type="match status" value="3"/>
</dbReference>
<dbReference type="SUPFAM" id="SSF53807">
    <property type="entry name" value="Helical backbone' metal receptor"/>
    <property type="match status" value="1"/>
</dbReference>
<dbReference type="InterPro" id="IPR000510">
    <property type="entry name" value="Nase/OxRdtase_comp1"/>
</dbReference>
<proteinExistence type="inferred from homology"/>
<dbReference type="PANTHER" id="PTHR33712:SF7">
    <property type="entry name" value="LIGHT-INDEPENDENT PROTOCHLOROPHYLLIDE REDUCTASE SUBUNIT B"/>
    <property type="match status" value="1"/>
</dbReference>
<dbReference type="PROSITE" id="PS00699">
    <property type="entry name" value="NITROGENASE_1_1"/>
    <property type="match status" value="1"/>
</dbReference>
<reference evidence="9 10" key="1">
    <citation type="submission" date="2019-09" db="EMBL/GenBank/DDBJ databases">
        <authorList>
            <person name="Cremers G."/>
        </authorList>
    </citation>
    <scope>NUCLEOTIDE SEQUENCE [LARGE SCALE GENOMIC DNA]</scope>
    <source>
        <strain evidence="9">4A</strain>
    </source>
</reference>
<evidence type="ECO:0000313" key="9">
    <source>
        <dbReference type="EMBL" id="VVM08094.1"/>
    </source>
</evidence>
<dbReference type="GO" id="GO:0016163">
    <property type="term" value="F:nitrogenase activity"/>
    <property type="evidence" value="ECO:0007669"/>
    <property type="project" value="InterPro"/>
</dbReference>
<dbReference type="InterPro" id="IPR050152">
    <property type="entry name" value="ChlB/BchB/BchZ"/>
</dbReference>
<feature type="region of interest" description="Disordered" evidence="7">
    <location>
        <begin position="420"/>
        <end position="444"/>
    </location>
</feature>
<dbReference type="Pfam" id="PF00148">
    <property type="entry name" value="Oxidored_nitro"/>
    <property type="match status" value="1"/>
</dbReference>
<dbReference type="InterPro" id="IPR005975">
    <property type="entry name" value="Nase_Mo-Fe_CF"/>
</dbReference>
<dbReference type="PANTHER" id="PTHR33712">
    <property type="entry name" value="LIGHT-INDEPENDENT PROTOCHLOROPHYLLIDE REDUCTASE SUBUNIT B"/>
    <property type="match status" value="1"/>
</dbReference>
<dbReference type="Gene3D" id="6.10.250.1090">
    <property type="match status" value="1"/>
</dbReference>
<evidence type="ECO:0000256" key="3">
    <source>
        <dbReference type="ARBA" id="ARBA00011002"/>
    </source>
</evidence>
<evidence type="ECO:0000256" key="2">
    <source>
        <dbReference type="ARBA" id="ARBA00005155"/>
    </source>
</evidence>
<dbReference type="Proteomes" id="UP000334923">
    <property type="component" value="Unassembled WGS sequence"/>
</dbReference>
<dbReference type="UniPathway" id="UPA00782"/>
<evidence type="ECO:0000313" key="10">
    <source>
        <dbReference type="Proteomes" id="UP000334923"/>
    </source>
</evidence>
<dbReference type="EMBL" id="CABFVA020000117">
    <property type="protein sequence ID" value="VVM08094.1"/>
    <property type="molecule type" value="Genomic_DNA"/>
</dbReference>
<keyword evidence="10" id="KW-1185">Reference proteome</keyword>
<protein>
    <recommendedName>
        <fullName evidence="4">Nitrogenase iron-molybdenum cofactor biosynthesis protein NifN</fullName>
    </recommendedName>
</protein>